<name>A0A6I2MH69_9FLAO</name>
<feature type="transmembrane region" description="Helical" evidence="2">
    <location>
        <begin position="338"/>
        <end position="356"/>
    </location>
</feature>
<reference evidence="4 5" key="1">
    <citation type="submission" date="2019-11" db="EMBL/GenBank/DDBJ databases">
        <title>Maribacter lutea sp. nov., a marine bacterium isolated from intertidal sand.</title>
        <authorList>
            <person name="Liu A."/>
        </authorList>
    </citation>
    <scope>NUCLEOTIDE SEQUENCE [LARGE SCALE GENOMIC DNA]</scope>
    <source>
        <strain evidence="4 5">RZ05</strain>
    </source>
</reference>
<protein>
    <submittedName>
        <fullName evidence="4">Transcriptional regulator</fullName>
    </submittedName>
</protein>
<evidence type="ECO:0000256" key="2">
    <source>
        <dbReference type="SAM" id="Phobius"/>
    </source>
</evidence>
<evidence type="ECO:0000259" key="3">
    <source>
        <dbReference type="Pfam" id="PF19904"/>
    </source>
</evidence>
<dbReference type="Proteomes" id="UP000443153">
    <property type="component" value="Unassembled WGS sequence"/>
</dbReference>
<dbReference type="EMBL" id="WKJH01000001">
    <property type="protein sequence ID" value="MRX63153.1"/>
    <property type="molecule type" value="Genomic_DNA"/>
</dbReference>
<keyword evidence="1" id="KW-0175">Coiled coil</keyword>
<feature type="domain" description="DUF6377" evidence="3">
    <location>
        <begin position="262"/>
        <end position="516"/>
    </location>
</feature>
<evidence type="ECO:0000313" key="5">
    <source>
        <dbReference type="Proteomes" id="UP000443153"/>
    </source>
</evidence>
<evidence type="ECO:0000313" key="4">
    <source>
        <dbReference type="EMBL" id="MRX63153.1"/>
    </source>
</evidence>
<comment type="caution">
    <text evidence="4">The sequence shown here is derived from an EMBL/GenBank/DDBJ whole genome shotgun (WGS) entry which is preliminary data.</text>
</comment>
<evidence type="ECO:0000256" key="1">
    <source>
        <dbReference type="SAM" id="Coils"/>
    </source>
</evidence>
<organism evidence="4 5">
    <name type="scientific">Maribacter luteus</name>
    <dbReference type="NCBI Taxonomy" id="2594478"/>
    <lineage>
        <taxon>Bacteria</taxon>
        <taxon>Pseudomonadati</taxon>
        <taxon>Bacteroidota</taxon>
        <taxon>Flavobacteriia</taxon>
        <taxon>Flavobacteriales</taxon>
        <taxon>Flavobacteriaceae</taxon>
        <taxon>Maribacter</taxon>
    </lineage>
</organism>
<gene>
    <name evidence="4" type="ORF">GJ691_03120</name>
</gene>
<keyword evidence="2" id="KW-0812">Transmembrane</keyword>
<keyword evidence="2" id="KW-1133">Transmembrane helix</keyword>
<proteinExistence type="predicted"/>
<feature type="coiled-coil region" evidence="1">
    <location>
        <begin position="369"/>
        <end position="396"/>
    </location>
</feature>
<sequence>MYKIPLYINLMLFILVAPENNQNELDSLIVRLEQEMGKREIYDQLKESRISNLKTLLDDDNIKGENRYFITNALITEYRYYSFDSTLHYIEDNLAFAKKIGKDNFLQESTLRLAKLLATSGRYDESISLVGEINPSNLSQDLIQEYYIINKRCYSELRAISRIKSISAKYDKLYNAYKDSLNSQVTNLDKNSKLYLEVTEQNFRDEFNTKKAMEVNAKRLSLAQMGTREYALVAFNRSYMSYELDGNRANQKKFLILSAISDIQSSVKDNASLANLAMILFEEGDVERAHDYIRFSFEDAKFYNSKLRFLDISNVLPVISKSYEINSIEQSDKLKKQLIFISLLSIILMAALFYIFKQYKRIKLGREYLKTANLQLKDLNEKLSFSNSDLKRIYEELSEVDAIKEHYIGTFLNLYSEYIDKLDVYRKTVRKYIITNKVNELLELTKSKKVVDDELKVFNANFDKSFLHIYPNFIESFNDLLKEDGKINIKQEEALTVELRIFALIRLGISNSAQISKILRYSVNTIYNYRVKVRNNAIDRESFEDMVKKIM</sequence>
<dbReference type="InterPro" id="IPR045957">
    <property type="entry name" value="DUF6377"/>
</dbReference>
<dbReference type="Pfam" id="PF19904">
    <property type="entry name" value="DUF6377"/>
    <property type="match status" value="1"/>
</dbReference>
<dbReference type="AlphaFoldDB" id="A0A6I2MH69"/>
<keyword evidence="2" id="KW-0472">Membrane</keyword>
<keyword evidence="5" id="KW-1185">Reference proteome</keyword>
<accession>A0A6I2MH69</accession>